<dbReference type="SUPFAM" id="SSF51735">
    <property type="entry name" value="NAD(P)-binding Rossmann-fold domains"/>
    <property type="match status" value="1"/>
</dbReference>
<dbReference type="PANTHER" id="PTHR43401">
    <property type="entry name" value="L-THREONINE 3-DEHYDROGENASE"/>
    <property type="match status" value="1"/>
</dbReference>
<keyword evidence="1" id="KW-0560">Oxidoreductase</keyword>
<dbReference type="Gene3D" id="3.90.180.10">
    <property type="entry name" value="Medium-chain alcohol dehydrogenases, catalytic domain"/>
    <property type="match status" value="1"/>
</dbReference>
<dbReference type="InterPro" id="IPR050129">
    <property type="entry name" value="Zn_alcohol_dh"/>
</dbReference>
<dbReference type="InterPro" id="IPR013149">
    <property type="entry name" value="ADH-like_C"/>
</dbReference>
<dbReference type="Pfam" id="PF00107">
    <property type="entry name" value="ADH_zinc_N"/>
    <property type="match status" value="1"/>
</dbReference>
<sequence>PKKYLFNIPKSVSIKEAIMIESFANAVRGTKLSKITSNQNIIIIGGGNIGLCFLNYLVSERDPNYIVVIEPQKFLREKAKDMGATESFPPTIIKINKFIKKFGKPSFIFDCAGNERSLLMAIDLIKRGGTVLLEGVHKGRISFPMFLINSKEVCLKGVLGHDRDDILASLKFFAQNKIKAEKLISHIIPIQDIQQAFEKFLEPGERNFIKIAIKL</sequence>
<comment type="caution">
    <text evidence="3">The sequence shown here is derived from an EMBL/GenBank/DDBJ whole genome shotgun (WGS) entry which is preliminary data.</text>
</comment>
<evidence type="ECO:0000256" key="1">
    <source>
        <dbReference type="ARBA" id="ARBA00023002"/>
    </source>
</evidence>
<evidence type="ECO:0000313" key="3">
    <source>
        <dbReference type="EMBL" id="GAJ06195.1"/>
    </source>
</evidence>
<proteinExistence type="predicted"/>
<feature type="non-terminal residue" evidence="3">
    <location>
        <position position="1"/>
    </location>
</feature>
<protein>
    <recommendedName>
        <fullName evidence="2">Alcohol dehydrogenase-like C-terminal domain-containing protein</fullName>
    </recommendedName>
</protein>
<organism evidence="3">
    <name type="scientific">marine sediment metagenome</name>
    <dbReference type="NCBI Taxonomy" id="412755"/>
    <lineage>
        <taxon>unclassified sequences</taxon>
        <taxon>metagenomes</taxon>
        <taxon>ecological metagenomes</taxon>
    </lineage>
</organism>
<evidence type="ECO:0000259" key="2">
    <source>
        <dbReference type="Pfam" id="PF00107"/>
    </source>
</evidence>
<dbReference type="Gene3D" id="3.40.50.720">
    <property type="entry name" value="NAD(P)-binding Rossmann-like Domain"/>
    <property type="match status" value="1"/>
</dbReference>
<dbReference type="GO" id="GO:0016491">
    <property type="term" value="F:oxidoreductase activity"/>
    <property type="evidence" value="ECO:0007669"/>
    <property type="project" value="UniProtKB-KW"/>
</dbReference>
<dbReference type="EMBL" id="BARW01027823">
    <property type="protein sequence ID" value="GAJ06195.1"/>
    <property type="molecule type" value="Genomic_DNA"/>
</dbReference>
<gene>
    <name evidence="3" type="ORF">S12H4_45063</name>
</gene>
<name>X1VGG0_9ZZZZ</name>
<feature type="domain" description="Alcohol dehydrogenase-like C-terminal" evidence="2">
    <location>
        <begin position="65"/>
        <end position="174"/>
    </location>
</feature>
<accession>X1VGG0</accession>
<dbReference type="AlphaFoldDB" id="X1VGG0"/>
<dbReference type="InterPro" id="IPR036291">
    <property type="entry name" value="NAD(P)-bd_dom_sf"/>
</dbReference>
<reference evidence="3" key="1">
    <citation type="journal article" date="2014" name="Front. Microbiol.">
        <title>High frequency of phylogenetically diverse reductive dehalogenase-homologous genes in deep subseafloor sedimentary metagenomes.</title>
        <authorList>
            <person name="Kawai M."/>
            <person name="Futagami T."/>
            <person name="Toyoda A."/>
            <person name="Takaki Y."/>
            <person name="Nishi S."/>
            <person name="Hori S."/>
            <person name="Arai W."/>
            <person name="Tsubouchi T."/>
            <person name="Morono Y."/>
            <person name="Uchiyama I."/>
            <person name="Ito T."/>
            <person name="Fujiyama A."/>
            <person name="Inagaki F."/>
            <person name="Takami H."/>
        </authorList>
    </citation>
    <scope>NUCLEOTIDE SEQUENCE</scope>
    <source>
        <strain evidence="3">Expedition CK06-06</strain>
    </source>
</reference>
<dbReference type="PANTHER" id="PTHR43401:SF2">
    <property type="entry name" value="L-THREONINE 3-DEHYDROGENASE"/>
    <property type="match status" value="1"/>
</dbReference>